<protein>
    <submittedName>
        <fullName evidence="3">Alpha/beta hydrolase</fullName>
    </submittedName>
</protein>
<evidence type="ECO:0000313" key="4">
    <source>
        <dbReference type="Proteomes" id="UP000501179"/>
    </source>
</evidence>
<dbReference type="GO" id="GO:0016787">
    <property type="term" value="F:hydrolase activity"/>
    <property type="evidence" value="ECO:0007669"/>
    <property type="project" value="UniProtKB-KW"/>
</dbReference>
<proteinExistence type="predicted"/>
<keyword evidence="1 3" id="KW-0378">Hydrolase</keyword>
<accession>A0A6G9H401</accession>
<sequence length="328" mass="34383">MDAPLDPELAAWVGAVPATDLRDVRAARELERRTLERLPPYEPGRRLTVTDIALPGPRRGAAAPDVTARVYAPAGRTGALPGLLYLHAGGFALGGVASVDSPARRLADRADVVVVNVRFRLAPEHPYPAALDDCYAALEWAAGPGGEAYGIDPDRIGVLGESTGGGLAAALALLARDRGGPRLAAQFLDAPVLDDRLDSVSMRTIADATLWQAANQPLVWSYYLSGTAEPGSVDVPLYAAPARAWPTDLTGLPPAGVTTYQIDPVRDEGLGYALHLIEAGVPTEVHHYGTAFHLAHALPGTAIGARIHADRVSAIRRLLTTPPPAAAA</sequence>
<dbReference type="Proteomes" id="UP000501179">
    <property type="component" value="Chromosome"/>
</dbReference>
<keyword evidence="4" id="KW-1185">Reference proteome</keyword>
<dbReference type="PANTHER" id="PTHR48081">
    <property type="entry name" value="AB HYDROLASE SUPERFAMILY PROTEIN C4A8.06C"/>
    <property type="match status" value="1"/>
</dbReference>
<dbReference type="SUPFAM" id="SSF53474">
    <property type="entry name" value="alpha/beta-Hydrolases"/>
    <property type="match status" value="1"/>
</dbReference>
<dbReference type="InterPro" id="IPR013094">
    <property type="entry name" value="AB_hydrolase_3"/>
</dbReference>
<evidence type="ECO:0000259" key="2">
    <source>
        <dbReference type="Pfam" id="PF07859"/>
    </source>
</evidence>
<reference evidence="3 4" key="1">
    <citation type="submission" date="2020-03" db="EMBL/GenBank/DDBJ databases">
        <title>A novel species.</title>
        <authorList>
            <person name="Gao J."/>
        </authorList>
    </citation>
    <scope>NUCLEOTIDE SEQUENCE [LARGE SCALE GENOMIC DNA]</scope>
    <source>
        <strain evidence="3 4">QMT-12</strain>
    </source>
</reference>
<evidence type="ECO:0000313" key="3">
    <source>
        <dbReference type="EMBL" id="QIQ05019.1"/>
    </source>
</evidence>
<dbReference type="KEGG" id="slia:HA039_24530"/>
<name>A0A6G9H401_9ACTN</name>
<evidence type="ECO:0000256" key="1">
    <source>
        <dbReference type="ARBA" id="ARBA00022801"/>
    </source>
</evidence>
<dbReference type="Gene3D" id="3.40.50.1820">
    <property type="entry name" value="alpha/beta hydrolase"/>
    <property type="match status" value="1"/>
</dbReference>
<dbReference type="PANTHER" id="PTHR48081:SF8">
    <property type="entry name" value="ALPHA_BETA HYDROLASE FOLD-3 DOMAIN-CONTAINING PROTEIN-RELATED"/>
    <property type="match status" value="1"/>
</dbReference>
<dbReference type="InterPro" id="IPR029058">
    <property type="entry name" value="AB_hydrolase_fold"/>
</dbReference>
<dbReference type="RefSeq" id="WP_167033459.1">
    <property type="nucleotide sequence ID" value="NZ_CP050177.1"/>
</dbReference>
<dbReference type="Pfam" id="PF07859">
    <property type="entry name" value="Abhydrolase_3"/>
    <property type="match status" value="1"/>
</dbReference>
<dbReference type="EMBL" id="CP050177">
    <property type="protein sequence ID" value="QIQ05019.1"/>
    <property type="molecule type" value="Genomic_DNA"/>
</dbReference>
<organism evidence="3 4">
    <name type="scientific">Streptomyces liangshanensis</name>
    <dbReference type="NCBI Taxonomy" id="2717324"/>
    <lineage>
        <taxon>Bacteria</taxon>
        <taxon>Bacillati</taxon>
        <taxon>Actinomycetota</taxon>
        <taxon>Actinomycetes</taxon>
        <taxon>Kitasatosporales</taxon>
        <taxon>Streptomycetaceae</taxon>
        <taxon>Streptomyces</taxon>
    </lineage>
</organism>
<dbReference type="InterPro" id="IPR050300">
    <property type="entry name" value="GDXG_lipolytic_enzyme"/>
</dbReference>
<feature type="domain" description="Alpha/beta hydrolase fold-3" evidence="2">
    <location>
        <begin position="83"/>
        <end position="296"/>
    </location>
</feature>
<gene>
    <name evidence="3" type="ORF">HA039_24530</name>
</gene>
<dbReference type="AlphaFoldDB" id="A0A6G9H401"/>